<feature type="non-terminal residue" evidence="2">
    <location>
        <position position="150"/>
    </location>
</feature>
<dbReference type="AlphaFoldDB" id="A0A382ITX5"/>
<name>A0A382ITX5_9ZZZZ</name>
<dbReference type="EMBL" id="UINC01069435">
    <property type="protein sequence ID" value="SVC02805.1"/>
    <property type="molecule type" value="Genomic_DNA"/>
</dbReference>
<dbReference type="InterPro" id="IPR036724">
    <property type="entry name" value="Cobalamin-bd_sf"/>
</dbReference>
<gene>
    <name evidence="2" type="ORF">METZ01_LOCUS255659</name>
</gene>
<reference evidence="2" key="1">
    <citation type="submission" date="2018-05" db="EMBL/GenBank/DDBJ databases">
        <authorList>
            <person name="Lanie J.A."/>
            <person name="Ng W.-L."/>
            <person name="Kazmierczak K.M."/>
            <person name="Andrzejewski T.M."/>
            <person name="Davidsen T.M."/>
            <person name="Wayne K.J."/>
            <person name="Tettelin H."/>
            <person name="Glass J.I."/>
            <person name="Rusch D."/>
            <person name="Podicherti R."/>
            <person name="Tsui H.-C.T."/>
            <person name="Winkler M.E."/>
        </authorList>
    </citation>
    <scope>NUCLEOTIDE SEQUENCE</scope>
</reference>
<organism evidence="2">
    <name type="scientific">marine metagenome</name>
    <dbReference type="NCBI Taxonomy" id="408172"/>
    <lineage>
        <taxon>unclassified sequences</taxon>
        <taxon>metagenomes</taxon>
        <taxon>ecological metagenomes</taxon>
    </lineage>
</organism>
<evidence type="ECO:0000313" key="2">
    <source>
        <dbReference type="EMBL" id="SVC02805.1"/>
    </source>
</evidence>
<protein>
    <recommendedName>
        <fullName evidence="1">B12-binding domain-containing protein</fullName>
    </recommendedName>
</protein>
<sequence>MNKRKLKIFFGDLIHNRHIYNYCVPLNVGYVNATLKERFGDEIETSIFKFPDDLISAMETSNPDVLALSNYDWHVNLNKAVIEIARRLNPDVLVVMGGPNIRKKPEGVKQYLLNHPIDMYVVNEGEDAFCGILEYILGKQSSNFKQTISS</sequence>
<dbReference type="InterPro" id="IPR006158">
    <property type="entry name" value="Cobalamin-bd"/>
</dbReference>
<dbReference type="SUPFAM" id="SSF52242">
    <property type="entry name" value="Cobalamin (vitamin B12)-binding domain"/>
    <property type="match status" value="1"/>
</dbReference>
<feature type="domain" description="B12-binding" evidence="1">
    <location>
        <begin position="5"/>
        <end position="143"/>
    </location>
</feature>
<accession>A0A382ITX5</accession>
<dbReference type="Pfam" id="PF02310">
    <property type="entry name" value="B12-binding"/>
    <property type="match status" value="1"/>
</dbReference>
<dbReference type="PROSITE" id="PS51332">
    <property type="entry name" value="B12_BINDING"/>
    <property type="match status" value="1"/>
</dbReference>
<dbReference type="GO" id="GO:0031419">
    <property type="term" value="F:cobalamin binding"/>
    <property type="evidence" value="ECO:0007669"/>
    <property type="project" value="InterPro"/>
</dbReference>
<proteinExistence type="predicted"/>
<dbReference type="GO" id="GO:0046872">
    <property type="term" value="F:metal ion binding"/>
    <property type="evidence" value="ECO:0007669"/>
    <property type="project" value="InterPro"/>
</dbReference>
<dbReference type="Gene3D" id="3.40.50.280">
    <property type="entry name" value="Cobalamin-binding domain"/>
    <property type="match status" value="1"/>
</dbReference>
<evidence type="ECO:0000259" key="1">
    <source>
        <dbReference type="PROSITE" id="PS51332"/>
    </source>
</evidence>